<keyword evidence="2" id="KW-1185">Reference proteome</keyword>
<dbReference type="Proteomes" id="UP000805193">
    <property type="component" value="Unassembled WGS sequence"/>
</dbReference>
<protein>
    <submittedName>
        <fullName evidence="1">Uncharacterized protein</fullName>
    </submittedName>
</protein>
<evidence type="ECO:0000313" key="2">
    <source>
        <dbReference type="Proteomes" id="UP000805193"/>
    </source>
</evidence>
<organism evidence="1 2">
    <name type="scientific">Ixodes persulcatus</name>
    <name type="common">Taiga tick</name>
    <dbReference type="NCBI Taxonomy" id="34615"/>
    <lineage>
        <taxon>Eukaryota</taxon>
        <taxon>Metazoa</taxon>
        <taxon>Ecdysozoa</taxon>
        <taxon>Arthropoda</taxon>
        <taxon>Chelicerata</taxon>
        <taxon>Arachnida</taxon>
        <taxon>Acari</taxon>
        <taxon>Parasitiformes</taxon>
        <taxon>Ixodida</taxon>
        <taxon>Ixodoidea</taxon>
        <taxon>Ixodidae</taxon>
        <taxon>Ixodinae</taxon>
        <taxon>Ixodes</taxon>
    </lineage>
</organism>
<gene>
    <name evidence="1" type="ORF">HPB47_021078</name>
</gene>
<sequence>MLKFNDQVREILKDVNSFLTTTLEKEQLSPAAVTAREELVQKLQRLCREHPHQFLKLDLANAEQMQGWKLPRPLSSPHPYLDMQIGAALASREAAYTHDNSPDYVYSDTLLIEDAADEVVEPSTGELPRLDTRPSVDMDEQTEDGSVVDIPASELSKADKTGILEKKGKERLGGLLSPFQKRWCAIKDGVLYLYEKPTDKRQKGQIPLASYEARPFVYSTKDTSKKDAAFEIVCPGKKTYQFIAFNTKDMKQWISAIEKNSKVMPSSAFSLSHTLLRLESHLEVGSNGSHSASPSGSSPLASHTLQREHVNRASPKVPAARDSPEIDRELSYEYVGDRTTAVEDADEEEPLYEDGESYLENSGHGHKEAAEDEVVEGDYQDWYLALWDCLGERGDELSFRRGDMLKVLSREYDVQAWWVAKAQGQKGGVGFVPKDYLMAAFERVE</sequence>
<reference evidence="1 2" key="1">
    <citation type="journal article" date="2020" name="Cell">
        <title>Large-Scale Comparative Analyses of Tick Genomes Elucidate Their Genetic Diversity and Vector Capacities.</title>
        <authorList>
            <consortium name="Tick Genome and Microbiome Consortium (TIGMIC)"/>
            <person name="Jia N."/>
            <person name="Wang J."/>
            <person name="Shi W."/>
            <person name="Du L."/>
            <person name="Sun Y."/>
            <person name="Zhan W."/>
            <person name="Jiang J.F."/>
            <person name="Wang Q."/>
            <person name="Zhang B."/>
            <person name="Ji P."/>
            <person name="Bell-Sakyi L."/>
            <person name="Cui X.M."/>
            <person name="Yuan T.T."/>
            <person name="Jiang B.G."/>
            <person name="Yang W.F."/>
            <person name="Lam T.T."/>
            <person name="Chang Q.C."/>
            <person name="Ding S.J."/>
            <person name="Wang X.J."/>
            <person name="Zhu J.G."/>
            <person name="Ruan X.D."/>
            <person name="Zhao L."/>
            <person name="Wei J.T."/>
            <person name="Ye R.Z."/>
            <person name="Que T.C."/>
            <person name="Du C.H."/>
            <person name="Zhou Y.H."/>
            <person name="Cheng J.X."/>
            <person name="Dai P.F."/>
            <person name="Guo W.B."/>
            <person name="Han X.H."/>
            <person name="Huang E.J."/>
            <person name="Li L.F."/>
            <person name="Wei W."/>
            <person name="Gao Y.C."/>
            <person name="Liu J.Z."/>
            <person name="Shao H.Z."/>
            <person name="Wang X."/>
            <person name="Wang C.C."/>
            <person name="Yang T.C."/>
            <person name="Huo Q.B."/>
            <person name="Li W."/>
            <person name="Chen H.Y."/>
            <person name="Chen S.E."/>
            <person name="Zhou L.G."/>
            <person name="Ni X.B."/>
            <person name="Tian J.H."/>
            <person name="Sheng Y."/>
            <person name="Liu T."/>
            <person name="Pan Y.S."/>
            <person name="Xia L.Y."/>
            <person name="Li J."/>
            <person name="Zhao F."/>
            <person name="Cao W.C."/>
        </authorList>
    </citation>
    <scope>NUCLEOTIDE SEQUENCE [LARGE SCALE GENOMIC DNA]</scope>
    <source>
        <strain evidence="1">Iper-2018</strain>
    </source>
</reference>
<dbReference type="EMBL" id="JABSTQ010009169">
    <property type="protein sequence ID" value="KAG0432198.1"/>
    <property type="molecule type" value="Genomic_DNA"/>
</dbReference>
<proteinExistence type="predicted"/>
<name>A0AC60QGU3_IXOPE</name>
<comment type="caution">
    <text evidence="1">The sequence shown here is derived from an EMBL/GenBank/DDBJ whole genome shotgun (WGS) entry which is preliminary data.</text>
</comment>
<accession>A0AC60QGU3</accession>
<evidence type="ECO:0000313" key="1">
    <source>
        <dbReference type="EMBL" id="KAG0432198.1"/>
    </source>
</evidence>